<dbReference type="Gene3D" id="2.40.10.10">
    <property type="entry name" value="Trypsin-like serine proteases"/>
    <property type="match status" value="4"/>
</dbReference>
<dbReference type="Proteomes" id="UP000494040">
    <property type="component" value="Unassembled WGS sequence"/>
</dbReference>
<evidence type="ECO:0000256" key="3">
    <source>
        <dbReference type="SAM" id="SignalP"/>
    </source>
</evidence>
<dbReference type="PROSITE" id="PS50240">
    <property type="entry name" value="TRYPSIN_DOM"/>
    <property type="match status" value="2"/>
</dbReference>
<dbReference type="EnsemblMetazoa" id="XM_014399182.2">
    <property type="protein sequence ID" value="XP_014254668.1"/>
    <property type="gene ID" value="LOC106669602"/>
</dbReference>
<dbReference type="KEGG" id="clec:106669602"/>
<dbReference type="InterPro" id="IPR001254">
    <property type="entry name" value="Trypsin_dom"/>
</dbReference>
<dbReference type="InterPro" id="IPR043504">
    <property type="entry name" value="Peptidase_S1_PA_chymotrypsin"/>
</dbReference>
<evidence type="ECO:0000259" key="4">
    <source>
        <dbReference type="PROSITE" id="PS50240"/>
    </source>
</evidence>
<dbReference type="PROSITE" id="PS00134">
    <property type="entry name" value="TRYPSIN_HIS"/>
    <property type="match status" value="2"/>
</dbReference>
<dbReference type="Pfam" id="PF00089">
    <property type="entry name" value="Trypsin"/>
    <property type="match status" value="2"/>
</dbReference>
<keyword evidence="1" id="KW-1015">Disulfide bond</keyword>
<dbReference type="SUPFAM" id="SSF50494">
    <property type="entry name" value="Trypsin-like serine proteases"/>
    <property type="match status" value="2"/>
</dbReference>
<evidence type="ECO:0000313" key="5">
    <source>
        <dbReference type="EnsemblMetazoa" id="XP_014254668.1"/>
    </source>
</evidence>
<dbReference type="GeneID" id="106669602"/>
<dbReference type="RefSeq" id="XP_014254668.1">
    <property type="nucleotide sequence ID" value="XM_014399182.2"/>
</dbReference>
<dbReference type="SMART" id="SM00020">
    <property type="entry name" value="Tryp_SPc"/>
    <property type="match status" value="2"/>
</dbReference>
<dbReference type="InterPro" id="IPR001314">
    <property type="entry name" value="Peptidase_S1A"/>
</dbReference>
<dbReference type="AlphaFoldDB" id="A0A8I6S0G8"/>
<dbReference type="InterPro" id="IPR009003">
    <property type="entry name" value="Peptidase_S1_PA"/>
</dbReference>
<sequence length="570" mass="62837">MWLLLFILLRISSSIAQDEKQSGGRDAKSGEFPYALIMVGKIQCGGVLLSASKVVSAGHCFDNGFQKDWSVIVGGTLNYKDGAGKQERSIESFQIHEKYKKKTHVQGYFNDIAIVKLTKPFDISDSLNVATLPATTKKDFLTMWGAIVAGKKTCYGLGWGKGSADATKFDRLKVIELKPWVDSDCSMIFPDPNDDMSGKGEACSTSPTEEDSFYPSDSGNAFICEGKLYGIMMNQEKKLGKVAQKTVLLFPYLDFVNDATTLHLSAPYIILFLISSRLLACKHNSHKIPLEMWLLLFILLRISSSIAQDEKQAGGRDAKSGEFPYALIMVGRIQCGGVLISASKVISAAHCFDNGFQKDWSVFIGGTLNFIKGTGKQERSIESFKLHENYKKKRIEGYFNDIAVIKLTKPFDISDSLNIATLPAKTKKDFLTMWGAIVAGKKTCIGIGWGKSSADVSKLDQLKVIELKPWVDSDCSMIFPGPNDDMSSKGEVCSSSPAETDRFYPTDSGNAFICDGKVYGIMMTQEHGLDKIAQKSLLFFPYLDFINDATTLHLSAPYIILFLISSRLLA</sequence>
<organism evidence="5 6">
    <name type="scientific">Cimex lectularius</name>
    <name type="common">Bed bug</name>
    <name type="synonym">Acanthia lectularia</name>
    <dbReference type="NCBI Taxonomy" id="79782"/>
    <lineage>
        <taxon>Eukaryota</taxon>
        <taxon>Metazoa</taxon>
        <taxon>Ecdysozoa</taxon>
        <taxon>Arthropoda</taxon>
        <taxon>Hexapoda</taxon>
        <taxon>Insecta</taxon>
        <taxon>Pterygota</taxon>
        <taxon>Neoptera</taxon>
        <taxon>Paraneoptera</taxon>
        <taxon>Hemiptera</taxon>
        <taxon>Heteroptera</taxon>
        <taxon>Panheteroptera</taxon>
        <taxon>Cimicomorpha</taxon>
        <taxon>Cimicidae</taxon>
        <taxon>Cimex</taxon>
    </lineage>
</organism>
<evidence type="ECO:0000256" key="2">
    <source>
        <dbReference type="ARBA" id="ARBA00024195"/>
    </source>
</evidence>
<name>A0A8I6S0G8_CIMLE</name>
<feature type="domain" description="Peptidase S1" evidence="4">
    <location>
        <begin position="21"/>
        <end position="261"/>
    </location>
</feature>
<evidence type="ECO:0000313" key="6">
    <source>
        <dbReference type="Proteomes" id="UP000494040"/>
    </source>
</evidence>
<dbReference type="InterPro" id="IPR018114">
    <property type="entry name" value="TRYPSIN_HIS"/>
</dbReference>
<feature type="domain" description="Peptidase S1" evidence="4">
    <location>
        <begin position="312"/>
        <end position="551"/>
    </location>
</feature>
<dbReference type="InterPro" id="IPR051487">
    <property type="entry name" value="Ser/Thr_Proteases_Immune/Dev"/>
</dbReference>
<protein>
    <recommendedName>
        <fullName evidence="4">Peptidase S1 domain-containing protein</fullName>
    </recommendedName>
</protein>
<dbReference type="GO" id="GO:0006508">
    <property type="term" value="P:proteolysis"/>
    <property type="evidence" value="ECO:0007669"/>
    <property type="project" value="InterPro"/>
</dbReference>
<dbReference type="GO" id="GO:0004252">
    <property type="term" value="F:serine-type endopeptidase activity"/>
    <property type="evidence" value="ECO:0007669"/>
    <property type="project" value="InterPro"/>
</dbReference>
<reference evidence="5" key="1">
    <citation type="submission" date="2022-01" db="UniProtKB">
        <authorList>
            <consortium name="EnsemblMetazoa"/>
        </authorList>
    </citation>
    <scope>IDENTIFICATION</scope>
</reference>
<feature type="chain" id="PRO_5035257362" description="Peptidase S1 domain-containing protein" evidence="3">
    <location>
        <begin position="17"/>
        <end position="570"/>
    </location>
</feature>
<keyword evidence="3" id="KW-0732">Signal</keyword>
<evidence type="ECO:0000256" key="1">
    <source>
        <dbReference type="ARBA" id="ARBA00023157"/>
    </source>
</evidence>
<proteinExistence type="inferred from homology"/>
<feature type="signal peptide" evidence="3">
    <location>
        <begin position="1"/>
        <end position="16"/>
    </location>
</feature>
<accession>A0A8I6S0G8</accession>
<dbReference type="PRINTS" id="PR00722">
    <property type="entry name" value="CHYMOTRYPSIN"/>
</dbReference>
<comment type="similarity">
    <text evidence="2">Belongs to the peptidase S1 family. CLIP subfamily.</text>
</comment>
<dbReference type="OrthoDB" id="6755574at2759"/>
<keyword evidence="6" id="KW-1185">Reference proteome</keyword>
<dbReference type="PANTHER" id="PTHR24256">
    <property type="entry name" value="TRYPTASE-RELATED"/>
    <property type="match status" value="1"/>
</dbReference>